<name>A0ABQ9ERM0_TEGGR</name>
<protein>
    <submittedName>
        <fullName evidence="1">Uncharacterized protein</fullName>
    </submittedName>
</protein>
<dbReference type="EMBL" id="JARBDR010000793">
    <property type="protein sequence ID" value="KAJ8307021.1"/>
    <property type="molecule type" value="Genomic_DNA"/>
</dbReference>
<accession>A0ABQ9ERM0</accession>
<keyword evidence="2" id="KW-1185">Reference proteome</keyword>
<gene>
    <name evidence="1" type="ORF">KUTeg_015105</name>
</gene>
<dbReference type="InterPro" id="IPR011989">
    <property type="entry name" value="ARM-like"/>
</dbReference>
<evidence type="ECO:0000313" key="2">
    <source>
        <dbReference type="Proteomes" id="UP001217089"/>
    </source>
</evidence>
<reference evidence="1 2" key="1">
    <citation type="submission" date="2022-12" db="EMBL/GenBank/DDBJ databases">
        <title>Chromosome-level genome of Tegillarca granosa.</title>
        <authorList>
            <person name="Kim J."/>
        </authorList>
    </citation>
    <scope>NUCLEOTIDE SEQUENCE [LARGE SCALE GENOMIC DNA]</scope>
    <source>
        <strain evidence="1">Teg-2019</strain>
        <tissue evidence="1">Adductor muscle</tissue>
    </source>
</reference>
<sequence length="197" mass="22722">MIRAKCFIIMSYIITEEEISTLNADDQILKFLIDILVLACESVDHVSKKYGMCVTEIIQGLNNLSVNDDNKVRLVRLGIVPLYLGLLKEYRQEEVLFVVNGLWKLSFHHTNKEVMRRSGCVQEAEYVYKLRKSFIPLRLQTGYIPDGWLGIMIGTKLYFDFSKESYIEEQTPNLIKELGDRGRVPVYLNSGDSFDVN</sequence>
<comment type="caution">
    <text evidence="1">The sequence shown here is derived from an EMBL/GenBank/DDBJ whole genome shotgun (WGS) entry which is preliminary data.</text>
</comment>
<dbReference type="PANTHER" id="PTHR46270:SF2">
    <property type="entry name" value="TIR DOMAIN-CONTAINING PROTEIN"/>
    <property type="match status" value="1"/>
</dbReference>
<proteinExistence type="predicted"/>
<organism evidence="1 2">
    <name type="scientific">Tegillarca granosa</name>
    <name type="common">Malaysian cockle</name>
    <name type="synonym">Anadara granosa</name>
    <dbReference type="NCBI Taxonomy" id="220873"/>
    <lineage>
        <taxon>Eukaryota</taxon>
        <taxon>Metazoa</taxon>
        <taxon>Spiralia</taxon>
        <taxon>Lophotrochozoa</taxon>
        <taxon>Mollusca</taxon>
        <taxon>Bivalvia</taxon>
        <taxon>Autobranchia</taxon>
        <taxon>Pteriomorphia</taxon>
        <taxon>Arcoida</taxon>
        <taxon>Arcoidea</taxon>
        <taxon>Arcidae</taxon>
        <taxon>Tegillarca</taxon>
    </lineage>
</organism>
<dbReference type="Gene3D" id="1.25.10.10">
    <property type="entry name" value="Leucine-rich Repeat Variant"/>
    <property type="match status" value="1"/>
</dbReference>
<dbReference type="InterPro" id="IPR016024">
    <property type="entry name" value="ARM-type_fold"/>
</dbReference>
<dbReference type="PANTHER" id="PTHR46270">
    <property type="entry name" value="ARMADILLO-TYPE FOLD-RELATED"/>
    <property type="match status" value="1"/>
</dbReference>
<dbReference type="Proteomes" id="UP001217089">
    <property type="component" value="Unassembled WGS sequence"/>
</dbReference>
<dbReference type="SUPFAM" id="SSF48371">
    <property type="entry name" value="ARM repeat"/>
    <property type="match status" value="1"/>
</dbReference>
<evidence type="ECO:0000313" key="1">
    <source>
        <dbReference type="EMBL" id="KAJ8307021.1"/>
    </source>
</evidence>